<sequence length="156" mass="17038">QKYCNKSLGMEDGRIKDESIKASSHATSGCGSDPCSPYNGRLNGKVNAWVPQKNDLDKWLQVNLLNITEVTSVATQGVKLSSGAVLYVKSYKLKYSDNDDSSFQEHSTTFVGNADASSVVKNAINPPIVARYVRVHSFDYQGAVALRIELYGCVLN</sequence>
<dbReference type="PANTHER" id="PTHR24543">
    <property type="entry name" value="MULTICOPPER OXIDASE-RELATED"/>
    <property type="match status" value="1"/>
</dbReference>
<dbReference type="InterPro" id="IPR000421">
    <property type="entry name" value="FA58C"/>
</dbReference>
<dbReference type="SMART" id="SM00231">
    <property type="entry name" value="FA58C"/>
    <property type="match status" value="1"/>
</dbReference>
<protein>
    <recommendedName>
        <fullName evidence="2">F5/8 type C domain-containing protein</fullName>
    </recommendedName>
</protein>
<feature type="domain" description="F5/8 type C" evidence="2">
    <location>
        <begin position="4"/>
        <end position="153"/>
    </location>
</feature>
<dbReference type="PANTHER" id="PTHR24543:SF325">
    <property type="entry name" value="F5_8 TYPE C DOMAIN-CONTAINING PROTEIN"/>
    <property type="match status" value="1"/>
</dbReference>
<dbReference type="RefSeq" id="XP_020893568.1">
    <property type="nucleotide sequence ID" value="XM_021037909.1"/>
</dbReference>
<evidence type="ECO:0000256" key="1">
    <source>
        <dbReference type="ARBA" id="ARBA00023157"/>
    </source>
</evidence>
<dbReference type="KEGG" id="epa:110232696"/>
<dbReference type="OrthoDB" id="5976912at2759"/>
<proteinExistence type="predicted"/>
<reference evidence="3" key="1">
    <citation type="submission" date="2022-11" db="UniProtKB">
        <authorList>
            <consortium name="EnsemblMetazoa"/>
        </authorList>
    </citation>
    <scope>IDENTIFICATION</scope>
</reference>
<organism evidence="3 4">
    <name type="scientific">Exaiptasia diaphana</name>
    <name type="common">Tropical sea anemone</name>
    <name type="synonym">Aiptasia pulchella</name>
    <dbReference type="NCBI Taxonomy" id="2652724"/>
    <lineage>
        <taxon>Eukaryota</taxon>
        <taxon>Metazoa</taxon>
        <taxon>Cnidaria</taxon>
        <taxon>Anthozoa</taxon>
        <taxon>Hexacorallia</taxon>
        <taxon>Actiniaria</taxon>
        <taxon>Aiptasiidae</taxon>
        <taxon>Exaiptasia</taxon>
    </lineage>
</organism>
<evidence type="ECO:0000313" key="4">
    <source>
        <dbReference type="Proteomes" id="UP000887567"/>
    </source>
</evidence>
<dbReference type="AlphaFoldDB" id="A0A913WST0"/>
<dbReference type="PROSITE" id="PS50022">
    <property type="entry name" value="FA58C_3"/>
    <property type="match status" value="1"/>
</dbReference>
<dbReference type="OMA" id="MFTANTD"/>
<dbReference type="FunFam" id="2.60.120.260:FF:000002">
    <property type="entry name" value="Coagulation factor VIII"/>
    <property type="match status" value="1"/>
</dbReference>
<dbReference type="InterPro" id="IPR008979">
    <property type="entry name" value="Galactose-bd-like_sf"/>
</dbReference>
<dbReference type="Pfam" id="PF00754">
    <property type="entry name" value="F5_F8_type_C"/>
    <property type="match status" value="1"/>
</dbReference>
<dbReference type="GeneID" id="110232696"/>
<dbReference type="CDD" id="cd00057">
    <property type="entry name" value="FA58C"/>
    <property type="match status" value="1"/>
</dbReference>
<keyword evidence="1" id="KW-1015">Disulfide bond</keyword>
<dbReference type="SUPFAM" id="SSF49785">
    <property type="entry name" value="Galactose-binding domain-like"/>
    <property type="match status" value="1"/>
</dbReference>
<dbReference type="Proteomes" id="UP000887567">
    <property type="component" value="Unplaced"/>
</dbReference>
<name>A0A913WST0_EXADI</name>
<dbReference type="PROSITE" id="PS01285">
    <property type="entry name" value="FA58C_1"/>
    <property type="match status" value="1"/>
</dbReference>
<keyword evidence="4" id="KW-1185">Reference proteome</keyword>
<evidence type="ECO:0000313" key="3">
    <source>
        <dbReference type="EnsemblMetazoa" id="XP_020893568.1"/>
    </source>
</evidence>
<dbReference type="Gene3D" id="2.60.120.260">
    <property type="entry name" value="Galactose-binding domain-like"/>
    <property type="match status" value="1"/>
</dbReference>
<evidence type="ECO:0000259" key="2">
    <source>
        <dbReference type="PROSITE" id="PS50022"/>
    </source>
</evidence>
<dbReference type="EnsemblMetazoa" id="XM_021037909.1">
    <property type="protein sequence ID" value="XP_020893568.1"/>
    <property type="gene ID" value="LOC110232696"/>
</dbReference>
<accession>A0A913WST0</accession>